<dbReference type="RefSeq" id="XP_012335800.1">
    <property type="nucleotide sequence ID" value="XM_012480377.1"/>
</dbReference>
<gene>
    <name evidence="11" type="ORF">AK88_02754</name>
</gene>
<keyword evidence="4 6" id="KW-0949">S-adenosyl-L-methionine</keyword>
<evidence type="ECO:0000256" key="6">
    <source>
        <dbReference type="PROSITE-ProRule" id="PRU01026"/>
    </source>
</evidence>
<dbReference type="PROSITE" id="PS01131">
    <property type="entry name" value="RRNA_A_DIMETH"/>
    <property type="match status" value="1"/>
</dbReference>
<feature type="binding site" evidence="6">
    <location>
        <position position="299"/>
    </location>
    <ligand>
        <name>S-adenosyl-L-methionine</name>
        <dbReference type="ChEBI" id="CHEBI:59789"/>
    </ligand>
</feature>
<dbReference type="EC" id="2.1.1.-" evidence="7"/>
<keyword evidence="2 6" id="KW-0489">Methyltransferase</keyword>
<dbReference type="InterPro" id="IPR020596">
    <property type="entry name" value="rRNA_Ade_Mease_Trfase_CS"/>
</dbReference>
<sequence length="521" mass="59116">MNKRGVTLTICLVIFFKIKIFLFKEVNHAKTHLLKRRCAFATVGSTPKRRQIPVQYIHAACASPRAQQKGARPNRSRRKNNLTPHKPLFANEHSPNDELQEDSSLDKGTGHDEGENKFIGRTFEGITIYPLQQPGEEQNAFRTKIPSREFKPKRSLGQNYLKDENIIQKMVNAIEMEADAFYLRDNRVGSVQARGGKKAKGKVKQKGKRTKNKTEQHAGDGGNNGVVQADESASNAHNNFARSDNKCAGTESPTSGSAHEARSFQSVEDQGKGIIELGCGLGQISKFLFAKYKKMTAVEIDSRALSVLSRTMPGFDFIHDDVLQINYKELSQSKGTKLTVIGNLPFYITSQILFCLLDYHHYIEQAIVTIQYEVGQRIIAKPNEKNYSILSILFNLYTTPYLLFKIPSSAFYPVPKVEAAVMKIIFKHSNLNCNLLFLKEILRHSFQQKRKKLKSSLKRLLEKYSTAEEQLQLPPSVCHLRPQQLTPPQFVELTNFLFPLTSYPFDPTVQTKVWRKKKHGD</sequence>
<dbReference type="GO" id="GO:0003723">
    <property type="term" value="F:RNA binding"/>
    <property type="evidence" value="ECO:0007669"/>
    <property type="project" value="UniProtKB-UniRule"/>
</dbReference>
<accession>A0A0D9QPI2</accession>
<feature type="binding site" evidence="6">
    <location>
        <position position="161"/>
    </location>
    <ligand>
        <name>S-adenosyl-L-methionine</name>
        <dbReference type="ChEBI" id="CHEBI:59789"/>
    </ligand>
</feature>
<evidence type="ECO:0000256" key="5">
    <source>
        <dbReference type="ARBA" id="ARBA00022884"/>
    </source>
</evidence>
<keyword evidence="8" id="KW-0175">Coiled coil</keyword>
<feature type="binding site" evidence="6">
    <location>
        <position position="343"/>
    </location>
    <ligand>
        <name>S-adenosyl-L-methionine</name>
        <dbReference type="ChEBI" id="CHEBI:59789"/>
    </ligand>
</feature>
<evidence type="ECO:0000256" key="4">
    <source>
        <dbReference type="ARBA" id="ARBA00022691"/>
    </source>
</evidence>
<dbReference type="OMA" id="QTKVWRK"/>
<feature type="region of interest" description="Disordered" evidence="9">
    <location>
        <begin position="191"/>
        <end position="263"/>
    </location>
</feature>
<dbReference type="Pfam" id="PF00398">
    <property type="entry name" value="RrnaAD"/>
    <property type="match status" value="1"/>
</dbReference>
<feature type="compositionally biased region" description="Basic residues" evidence="9">
    <location>
        <begin position="195"/>
        <end position="211"/>
    </location>
</feature>
<evidence type="ECO:0000256" key="8">
    <source>
        <dbReference type="SAM" id="Coils"/>
    </source>
</evidence>
<dbReference type="AlphaFoldDB" id="A0A0D9QPI2"/>
<feature type="compositionally biased region" description="Polar residues" evidence="9">
    <location>
        <begin position="251"/>
        <end position="263"/>
    </location>
</feature>
<feature type="compositionally biased region" description="Basic and acidic residues" evidence="9">
    <location>
        <begin position="104"/>
        <end position="117"/>
    </location>
</feature>
<dbReference type="EMBL" id="KQ001672">
    <property type="protein sequence ID" value="KJP87586.1"/>
    <property type="molecule type" value="Genomic_DNA"/>
</dbReference>
<organism evidence="11 12">
    <name type="scientific">Plasmodium fragile</name>
    <dbReference type="NCBI Taxonomy" id="5857"/>
    <lineage>
        <taxon>Eukaryota</taxon>
        <taxon>Sar</taxon>
        <taxon>Alveolata</taxon>
        <taxon>Apicomplexa</taxon>
        <taxon>Aconoidasida</taxon>
        <taxon>Haemosporida</taxon>
        <taxon>Plasmodiidae</taxon>
        <taxon>Plasmodium</taxon>
        <taxon>Plasmodium (Plasmodium)</taxon>
    </lineage>
</organism>
<dbReference type="CDD" id="cd02440">
    <property type="entry name" value="AdoMet_MTases"/>
    <property type="match status" value="1"/>
</dbReference>
<dbReference type="InterPro" id="IPR001737">
    <property type="entry name" value="KsgA/Erm"/>
</dbReference>
<dbReference type="PANTHER" id="PTHR11727">
    <property type="entry name" value="DIMETHYLADENOSINE TRANSFERASE"/>
    <property type="match status" value="1"/>
</dbReference>
<proteinExistence type="inferred from homology"/>
<feature type="binding site" evidence="6">
    <location>
        <position position="321"/>
    </location>
    <ligand>
        <name>S-adenosyl-L-methionine</name>
        <dbReference type="ChEBI" id="CHEBI:59789"/>
    </ligand>
</feature>
<evidence type="ECO:0000256" key="9">
    <source>
        <dbReference type="SAM" id="MobiDB-lite"/>
    </source>
</evidence>
<dbReference type="PANTHER" id="PTHR11727:SF18">
    <property type="entry name" value="RRNA ADENINE N(6)-METHYLTRANSFERASE"/>
    <property type="match status" value="1"/>
</dbReference>
<dbReference type="HAMAP" id="MF_00607">
    <property type="entry name" value="16SrRNA_methyltr_A"/>
    <property type="match status" value="1"/>
</dbReference>
<keyword evidence="1 7" id="KW-0698">rRNA processing</keyword>
<dbReference type="InterPro" id="IPR029063">
    <property type="entry name" value="SAM-dependent_MTases_sf"/>
</dbReference>
<dbReference type="SMART" id="SM00650">
    <property type="entry name" value="rADc"/>
    <property type="match status" value="1"/>
</dbReference>
<dbReference type="GeneID" id="24268068"/>
<feature type="region of interest" description="Disordered" evidence="9">
    <location>
        <begin position="130"/>
        <end position="149"/>
    </location>
</feature>
<protein>
    <recommendedName>
        <fullName evidence="7">rRNA adenine N(6)-methyltransferase</fullName>
        <ecNumber evidence="7">2.1.1.-</ecNumber>
    </recommendedName>
</protein>
<dbReference type="Gene3D" id="3.40.50.150">
    <property type="entry name" value="Vaccinia Virus protein VP39"/>
    <property type="match status" value="2"/>
</dbReference>
<evidence type="ECO:0000256" key="2">
    <source>
        <dbReference type="ARBA" id="ARBA00022603"/>
    </source>
</evidence>
<dbReference type="VEuPathDB" id="PlasmoDB:AK88_02754"/>
<feature type="binding site" evidence="6">
    <location>
        <position position="159"/>
    </location>
    <ligand>
        <name>S-adenosyl-L-methionine</name>
        <dbReference type="ChEBI" id="CHEBI:59789"/>
    </ligand>
</feature>
<evidence type="ECO:0000259" key="10">
    <source>
        <dbReference type="SMART" id="SM00650"/>
    </source>
</evidence>
<feature type="region of interest" description="Disordered" evidence="9">
    <location>
        <begin position="63"/>
        <end position="117"/>
    </location>
</feature>
<reference evidence="11 12" key="1">
    <citation type="submission" date="2014-03" db="EMBL/GenBank/DDBJ databases">
        <title>The Genome Sequence of Plasmodium fragile nilgiri.</title>
        <authorList>
            <consortium name="The Broad Institute Genomics Platform"/>
            <consortium name="The Broad Institute Genome Sequencing Center for Infectious Disease"/>
            <person name="Neafsey D."/>
            <person name="Duraisingh M."/>
            <person name="Young S.K."/>
            <person name="Zeng Q."/>
            <person name="Gargeya S."/>
            <person name="Abouelleil A."/>
            <person name="Alvarado L."/>
            <person name="Chapman S.B."/>
            <person name="Gainer-Dewar J."/>
            <person name="Goldberg J."/>
            <person name="Griggs A."/>
            <person name="Gujja S."/>
            <person name="Hansen M."/>
            <person name="Howarth C."/>
            <person name="Imamovic A."/>
            <person name="Larimer J."/>
            <person name="Pearson M."/>
            <person name="Poon T.W."/>
            <person name="Priest M."/>
            <person name="Roberts A."/>
            <person name="Saif S."/>
            <person name="Shea T."/>
            <person name="Sykes S."/>
            <person name="Wortman J."/>
            <person name="Nusbaum C."/>
            <person name="Birren B."/>
        </authorList>
    </citation>
    <scope>NUCLEOTIDE SEQUENCE [LARGE SCALE GENOMIC DNA]</scope>
    <source>
        <strain evidence="12">nilgiri</strain>
    </source>
</reference>
<feature type="compositionally biased region" description="Polar residues" evidence="9">
    <location>
        <begin position="231"/>
        <end position="242"/>
    </location>
</feature>
<comment type="similarity">
    <text evidence="6 7">Belongs to the class I-like SAM-binding methyltransferase superfamily. rRNA adenine N(6)-methyltransferase family.</text>
</comment>
<feature type="binding site" evidence="6">
    <location>
        <position position="278"/>
    </location>
    <ligand>
        <name>S-adenosyl-L-methionine</name>
        <dbReference type="ChEBI" id="CHEBI:59789"/>
    </ligand>
</feature>
<evidence type="ECO:0000256" key="1">
    <source>
        <dbReference type="ARBA" id="ARBA00022552"/>
    </source>
</evidence>
<dbReference type="Proteomes" id="UP000054561">
    <property type="component" value="Unassembled WGS sequence"/>
</dbReference>
<evidence type="ECO:0000313" key="11">
    <source>
        <dbReference type="EMBL" id="KJP87586.1"/>
    </source>
</evidence>
<dbReference type="InterPro" id="IPR023165">
    <property type="entry name" value="rRNA_Ade_diMease-like_C"/>
</dbReference>
<feature type="coiled-coil region" evidence="8">
    <location>
        <begin position="443"/>
        <end position="470"/>
    </location>
</feature>
<keyword evidence="12" id="KW-1185">Reference proteome</keyword>
<name>A0A0D9QPI2_PLAFR</name>
<dbReference type="Gene3D" id="1.10.8.100">
    <property type="entry name" value="Ribosomal RNA adenine dimethylase-like, domain 2"/>
    <property type="match status" value="1"/>
</dbReference>
<dbReference type="PROSITE" id="PS51689">
    <property type="entry name" value="SAM_RNA_A_N6_MT"/>
    <property type="match status" value="1"/>
</dbReference>
<feature type="domain" description="Ribosomal RNA adenine methylase transferase N-terminal" evidence="10">
    <location>
        <begin position="257"/>
        <end position="428"/>
    </location>
</feature>
<dbReference type="GO" id="GO:0000179">
    <property type="term" value="F:rRNA (adenine-N6,N6-)-dimethyltransferase activity"/>
    <property type="evidence" value="ECO:0007669"/>
    <property type="project" value="UniProtKB-UniRule"/>
</dbReference>
<keyword evidence="3 6" id="KW-0808">Transferase</keyword>
<evidence type="ECO:0000256" key="7">
    <source>
        <dbReference type="RuleBase" id="RU362106"/>
    </source>
</evidence>
<evidence type="ECO:0000256" key="3">
    <source>
        <dbReference type="ARBA" id="ARBA00022679"/>
    </source>
</evidence>
<dbReference type="InterPro" id="IPR011530">
    <property type="entry name" value="rRNA_adenine_dimethylase"/>
</dbReference>
<dbReference type="OrthoDB" id="74991at2759"/>
<dbReference type="NCBIfam" id="TIGR00755">
    <property type="entry name" value="ksgA"/>
    <property type="match status" value="1"/>
</dbReference>
<evidence type="ECO:0000313" key="12">
    <source>
        <dbReference type="Proteomes" id="UP000054561"/>
    </source>
</evidence>
<dbReference type="SUPFAM" id="SSF53335">
    <property type="entry name" value="S-adenosyl-L-methionine-dependent methyltransferases"/>
    <property type="match status" value="1"/>
</dbReference>
<dbReference type="InterPro" id="IPR020598">
    <property type="entry name" value="rRNA_Ade_methylase_Trfase_N"/>
</dbReference>
<keyword evidence="5 6" id="KW-0694">RNA-binding</keyword>